<dbReference type="PANTHER" id="PTHR42686">
    <property type="entry name" value="GH17980P-RELATED"/>
    <property type="match status" value="1"/>
</dbReference>
<feature type="domain" description="NADP-dependent oxidoreductase" evidence="2">
    <location>
        <begin position="11"/>
        <end position="173"/>
    </location>
</feature>
<dbReference type="AlphaFoldDB" id="A0A5D4GQG9"/>
<proteinExistence type="predicted"/>
<protein>
    <submittedName>
        <fullName evidence="3">Aldo/keto reductase</fullName>
    </submittedName>
</protein>
<dbReference type="GO" id="GO:0016491">
    <property type="term" value="F:oxidoreductase activity"/>
    <property type="evidence" value="ECO:0007669"/>
    <property type="project" value="InterPro"/>
</dbReference>
<evidence type="ECO:0000259" key="2">
    <source>
        <dbReference type="Pfam" id="PF00248"/>
    </source>
</evidence>
<dbReference type="EMBL" id="VSZS01000065">
    <property type="protein sequence ID" value="TYR31061.1"/>
    <property type="molecule type" value="Genomic_DNA"/>
</dbReference>
<organism evidence="3 4">
    <name type="scientific">Neoaquamicrobium microcysteis</name>
    <dbReference type="NCBI Taxonomy" id="2682781"/>
    <lineage>
        <taxon>Bacteria</taxon>
        <taxon>Pseudomonadati</taxon>
        <taxon>Pseudomonadota</taxon>
        <taxon>Alphaproteobacteria</taxon>
        <taxon>Hyphomicrobiales</taxon>
        <taxon>Phyllobacteriaceae</taxon>
        <taxon>Neoaquamicrobium</taxon>
    </lineage>
</organism>
<dbReference type="PANTHER" id="PTHR42686:SF1">
    <property type="entry name" value="GH17980P-RELATED"/>
    <property type="match status" value="1"/>
</dbReference>
<sequence>MQDVHQVQPLIGFGLGRLHHVLSRRQRERIVRGAVDAGLTHLDLAPAYGDGLCEAETGRVLQGRRMQVSLATKFGIPAGALGGRNTTFYFASKFLRRTFSPSYGGEYGLRDFSTETAIRSVEQSLRRLRTDYLDCLFFHEPRGLADLPAVLETVEAMERLKRDGKVLRFGVSASTDYFLACGGGSMVGDMVQFEVADTSPALVDQVAKGKRTSAFGLLRFLIGHGEGPPRGGRFDYRRVLEWFFGRYPATMPILASNRPEEIARLGRAVRDLPAGLAMGSGCPHQAPTIPFRARRLPSQRNGPDAPLAQSR</sequence>
<dbReference type="Pfam" id="PF00248">
    <property type="entry name" value="Aldo_ket_red"/>
    <property type="match status" value="1"/>
</dbReference>
<dbReference type="InterPro" id="IPR023210">
    <property type="entry name" value="NADP_OxRdtase_dom"/>
</dbReference>
<accession>A0A5D4GQG9</accession>
<dbReference type="Gene3D" id="3.20.20.100">
    <property type="entry name" value="NADP-dependent oxidoreductase domain"/>
    <property type="match status" value="1"/>
</dbReference>
<keyword evidence="4" id="KW-1185">Reference proteome</keyword>
<comment type="caution">
    <text evidence="3">The sequence shown here is derived from an EMBL/GenBank/DDBJ whole genome shotgun (WGS) entry which is preliminary data.</text>
</comment>
<dbReference type="InterPro" id="IPR020471">
    <property type="entry name" value="AKR"/>
</dbReference>
<dbReference type="GO" id="GO:0005829">
    <property type="term" value="C:cytosol"/>
    <property type="evidence" value="ECO:0007669"/>
    <property type="project" value="TreeGrafter"/>
</dbReference>
<dbReference type="SUPFAM" id="SSF51430">
    <property type="entry name" value="NAD(P)-linked oxidoreductase"/>
    <property type="match status" value="1"/>
</dbReference>
<dbReference type="InterPro" id="IPR036812">
    <property type="entry name" value="NAD(P)_OxRdtase_dom_sf"/>
</dbReference>
<evidence type="ECO:0000313" key="3">
    <source>
        <dbReference type="EMBL" id="TYR31061.1"/>
    </source>
</evidence>
<evidence type="ECO:0000313" key="4">
    <source>
        <dbReference type="Proteomes" id="UP000323258"/>
    </source>
</evidence>
<gene>
    <name evidence="3" type="ORF">FY036_16670</name>
</gene>
<reference evidence="3 4" key="1">
    <citation type="submission" date="2019-08" db="EMBL/GenBank/DDBJ databases">
        <authorList>
            <person name="Seo Y.L."/>
        </authorList>
    </citation>
    <scope>NUCLEOTIDE SEQUENCE [LARGE SCALE GENOMIC DNA]</scope>
    <source>
        <strain evidence="3 4">MaA-C15</strain>
    </source>
</reference>
<dbReference type="Proteomes" id="UP000323258">
    <property type="component" value="Unassembled WGS sequence"/>
</dbReference>
<feature type="region of interest" description="Disordered" evidence="1">
    <location>
        <begin position="287"/>
        <end position="311"/>
    </location>
</feature>
<dbReference type="OrthoDB" id="9768851at2"/>
<evidence type="ECO:0000256" key="1">
    <source>
        <dbReference type="SAM" id="MobiDB-lite"/>
    </source>
</evidence>
<name>A0A5D4GQG9_9HYPH</name>
<reference evidence="3 4" key="2">
    <citation type="submission" date="2019-09" db="EMBL/GenBank/DDBJ databases">
        <title>Mesorhizobium sp. MaA-C15 isolated from Microcystis aeruginosa.</title>
        <authorList>
            <person name="Jeong S.E."/>
            <person name="Jin H.M."/>
            <person name="Jeon C.O."/>
        </authorList>
    </citation>
    <scope>NUCLEOTIDE SEQUENCE [LARGE SCALE GENOMIC DNA]</scope>
    <source>
        <strain evidence="3 4">MaA-C15</strain>
    </source>
</reference>